<name>A0A1I4G2W6_9ACTN</name>
<reference evidence="1 2" key="1">
    <citation type="submission" date="2016-10" db="EMBL/GenBank/DDBJ databases">
        <authorList>
            <person name="de Groot N.N."/>
        </authorList>
    </citation>
    <scope>NUCLEOTIDE SEQUENCE [LARGE SCALE GENOMIC DNA]</scope>
    <source>
        <strain evidence="1 2">DSM 45317</strain>
    </source>
</reference>
<dbReference type="RefSeq" id="WP_091325707.1">
    <property type="nucleotide sequence ID" value="NZ_FOSW01000008.1"/>
</dbReference>
<dbReference type="OrthoDB" id="9806925at2"/>
<evidence type="ECO:0000313" key="1">
    <source>
        <dbReference type="EMBL" id="SFL24472.1"/>
    </source>
</evidence>
<proteinExistence type="predicted"/>
<protein>
    <submittedName>
        <fullName evidence="1">Uncharacterized protein</fullName>
    </submittedName>
</protein>
<dbReference type="STRING" id="504800.SAMN04488085_108131"/>
<sequence>MEPGPIADLLHEAAETHHRVYRITDGEDPDWASWYAQWLVELSELPQLLGRTPVRSELTYLLVLLDREIADVQPAQPWEQYYARRISEHFAAR</sequence>
<dbReference type="EMBL" id="FOSW01000008">
    <property type="protein sequence ID" value="SFL24472.1"/>
    <property type="molecule type" value="Genomic_DNA"/>
</dbReference>
<organism evidence="1 2">
    <name type="scientific">Geodermatophilus ruber</name>
    <dbReference type="NCBI Taxonomy" id="504800"/>
    <lineage>
        <taxon>Bacteria</taxon>
        <taxon>Bacillati</taxon>
        <taxon>Actinomycetota</taxon>
        <taxon>Actinomycetes</taxon>
        <taxon>Geodermatophilales</taxon>
        <taxon>Geodermatophilaceae</taxon>
        <taxon>Geodermatophilus</taxon>
    </lineage>
</organism>
<accession>A0A1I4G2W6</accession>
<dbReference type="InParanoid" id="A0A1I4G2W6"/>
<keyword evidence="2" id="KW-1185">Reference proteome</keyword>
<dbReference type="AlphaFoldDB" id="A0A1I4G2W6"/>
<evidence type="ECO:0000313" key="2">
    <source>
        <dbReference type="Proteomes" id="UP000199152"/>
    </source>
</evidence>
<gene>
    <name evidence="1" type="ORF">SAMN04488085_108131</name>
</gene>
<dbReference type="Proteomes" id="UP000199152">
    <property type="component" value="Unassembled WGS sequence"/>
</dbReference>